<dbReference type="Pfam" id="PF07244">
    <property type="entry name" value="POTRA"/>
    <property type="match status" value="2"/>
</dbReference>
<dbReference type="OrthoDB" id="9814535at2"/>
<dbReference type="InterPro" id="IPR010827">
    <property type="entry name" value="BamA/TamA_POTRA"/>
</dbReference>
<comment type="caution">
    <text evidence="8">The sequence shown here is derived from an EMBL/GenBank/DDBJ whole genome shotgun (WGS) entry which is preliminary data.</text>
</comment>
<evidence type="ECO:0000259" key="6">
    <source>
        <dbReference type="Pfam" id="PF01103"/>
    </source>
</evidence>
<feature type="domain" description="Bacterial surface antigen (D15)" evidence="6">
    <location>
        <begin position="313"/>
        <end position="611"/>
    </location>
</feature>
<dbReference type="Gene3D" id="2.40.160.50">
    <property type="entry name" value="membrane protein fhac: a member of the omp85/tpsb transporter family"/>
    <property type="match status" value="1"/>
</dbReference>
<evidence type="ECO:0000256" key="1">
    <source>
        <dbReference type="ARBA" id="ARBA00004370"/>
    </source>
</evidence>
<evidence type="ECO:0000256" key="3">
    <source>
        <dbReference type="ARBA" id="ARBA00022729"/>
    </source>
</evidence>
<evidence type="ECO:0000256" key="5">
    <source>
        <dbReference type="ARBA" id="ARBA00023237"/>
    </source>
</evidence>
<keyword evidence="9" id="KW-1185">Reference proteome</keyword>
<evidence type="ECO:0000313" key="8">
    <source>
        <dbReference type="EMBL" id="RIJ45667.1"/>
    </source>
</evidence>
<keyword evidence="2" id="KW-0812">Transmembrane</keyword>
<feature type="domain" description="POTRA" evidence="7">
    <location>
        <begin position="28"/>
        <end position="119"/>
    </location>
</feature>
<comment type="subcellular location">
    <subcellularLocation>
        <location evidence="1">Membrane</location>
    </subcellularLocation>
</comment>
<evidence type="ECO:0008006" key="10">
    <source>
        <dbReference type="Google" id="ProtNLM"/>
    </source>
</evidence>
<dbReference type="PANTHER" id="PTHR12815">
    <property type="entry name" value="SORTING AND ASSEMBLY MACHINERY SAMM50 PROTEIN FAMILY MEMBER"/>
    <property type="match status" value="1"/>
</dbReference>
<dbReference type="PANTHER" id="PTHR12815:SF47">
    <property type="entry name" value="TRANSLOCATION AND ASSEMBLY MODULE SUBUNIT TAMA"/>
    <property type="match status" value="1"/>
</dbReference>
<organism evidence="8 9">
    <name type="scientific">Maribellus luteus</name>
    <dbReference type="NCBI Taxonomy" id="2305463"/>
    <lineage>
        <taxon>Bacteria</taxon>
        <taxon>Pseudomonadati</taxon>
        <taxon>Bacteroidota</taxon>
        <taxon>Bacteroidia</taxon>
        <taxon>Marinilabiliales</taxon>
        <taxon>Prolixibacteraceae</taxon>
        <taxon>Maribellus</taxon>
    </lineage>
</organism>
<evidence type="ECO:0000256" key="4">
    <source>
        <dbReference type="ARBA" id="ARBA00023136"/>
    </source>
</evidence>
<keyword evidence="3" id="KW-0732">Signal</keyword>
<keyword evidence="5" id="KW-0998">Cell outer membrane</keyword>
<keyword evidence="4" id="KW-0472">Membrane</keyword>
<name>A0A399SUI4_9BACT</name>
<reference evidence="8 9" key="1">
    <citation type="submission" date="2018-08" db="EMBL/GenBank/DDBJ databases">
        <title>Pallidiluteibacterium maritimus gen. nov., sp. nov., isolated from coastal sediment.</title>
        <authorList>
            <person name="Zhou L.Y."/>
        </authorList>
    </citation>
    <scope>NUCLEOTIDE SEQUENCE [LARGE SCALE GENOMIC DNA]</scope>
    <source>
        <strain evidence="8 9">XSD2</strain>
    </source>
</reference>
<accession>A0A399SUI4</accession>
<proteinExistence type="predicted"/>
<dbReference type="RefSeq" id="WP_119440144.1">
    <property type="nucleotide sequence ID" value="NZ_QWGR01000021.1"/>
</dbReference>
<sequence>MVKNGYYIFLWMLALQVFASRLQAQENYEIRRIDFVGNKTLEKSYLMDKMATDEVSYLDKVFSKDEPTLFNRDLMEIEMERLRKVFQGEGFVDVKIKLDPPKVNDQKKTVHLLFVIEEGEPYTIDSVLFRFSGPGVSFNNDSLAKAKMKELKLLEGERFRDESLKEDLSVVRNIFLDLGYAYAQVDYELGLKTDRHSTSITYVVSPGPVCVLGETRLVGNKKISAKFIEKQVIYKEGDRYDKSVLDKTREDLYHLRLFRIVSVLPQKEYATLKNPIPVTLYVEEAPRVNTKFGVGYGTEDKFRTFADFTYLGFLGTARRINIYAKHSALEPYYFSFKWTQPKLFNKKGSISINPFLGINSEPGYETRTYGINLPLTYEFDNSLNSTLTYYYEKVEQRIEAGDTEVPDPEDEEYLYNKSGIQYSSVYSTAKPKFSPEQGVNISLGVKLNGYVFGGDFSYVRLWSDFRTYQKIGDCVLALRLMEGGIYSSDASGFIPVEDRFYSGGSNSIRGWSRSELGPKRESGTPMGGKSILEANIELRYPLFRRVNGVAFFESGNVWEKAFHYRLNELAYAVGGGLRIETPIGPVRFDVGVPLWNEKRSAQFFLSVGQAF</sequence>
<dbReference type="Proteomes" id="UP000265926">
    <property type="component" value="Unassembled WGS sequence"/>
</dbReference>
<dbReference type="Gene3D" id="3.10.20.310">
    <property type="entry name" value="membrane protein fhac"/>
    <property type="match status" value="3"/>
</dbReference>
<dbReference type="Pfam" id="PF01103">
    <property type="entry name" value="Omp85"/>
    <property type="match status" value="1"/>
</dbReference>
<dbReference type="AlphaFoldDB" id="A0A399SUI4"/>
<gene>
    <name evidence="8" type="ORF">D1614_21915</name>
</gene>
<dbReference type="InterPro" id="IPR000184">
    <property type="entry name" value="Bac_surfAg_D15"/>
</dbReference>
<dbReference type="EMBL" id="QWGR01000021">
    <property type="protein sequence ID" value="RIJ45667.1"/>
    <property type="molecule type" value="Genomic_DNA"/>
</dbReference>
<dbReference type="InterPro" id="IPR039910">
    <property type="entry name" value="D15-like"/>
</dbReference>
<evidence type="ECO:0000313" key="9">
    <source>
        <dbReference type="Proteomes" id="UP000265926"/>
    </source>
</evidence>
<dbReference type="GO" id="GO:0019867">
    <property type="term" value="C:outer membrane"/>
    <property type="evidence" value="ECO:0007669"/>
    <property type="project" value="InterPro"/>
</dbReference>
<feature type="domain" description="POTRA" evidence="7">
    <location>
        <begin position="149"/>
        <end position="207"/>
    </location>
</feature>
<evidence type="ECO:0000256" key="2">
    <source>
        <dbReference type="ARBA" id="ARBA00022692"/>
    </source>
</evidence>
<evidence type="ECO:0000259" key="7">
    <source>
        <dbReference type="Pfam" id="PF07244"/>
    </source>
</evidence>
<protein>
    <recommendedName>
        <fullName evidence="10">Outer membrane protein assembly factor BamA</fullName>
    </recommendedName>
</protein>